<dbReference type="KEGG" id="ndv:NDEV_1850"/>
<organism evidence="1 2">
    <name type="scientific">Nitrosotalea devaniterrae</name>
    <dbReference type="NCBI Taxonomy" id="1078905"/>
    <lineage>
        <taxon>Archaea</taxon>
        <taxon>Nitrososphaerota</taxon>
        <taxon>Nitrososphaeria</taxon>
        <taxon>Nitrosotaleales</taxon>
        <taxon>Nitrosotaleaceae</taxon>
        <taxon>Nitrosotalea</taxon>
    </lineage>
</organism>
<dbReference type="EMBL" id="LN890280">
    <property type="protein sequence ID" value="CUR52612.1"/>
    <property type="molecule type" value="Genomic_DNA"/>
</dbReference>
<keyword evidence="2" id="KW-1185">Reference proteome</keyword>
<dbReference type="Proteomes" id="UP000196239">
    <property type="component" value="Chromosome 1"/>
</dbReference>
<name>A0A128A5L1_9ARCH</name>
<proteinExistence type="predicted"/>
<accession>A0A128A5L1</accession>
<protein>
    <submittedName>
        <fullName evidence="1">Uncharacterized protein</fullName>
    </submittedName>
</protein>
<gene>
    <name evidence="1" type="ORF">NDEV_1850</name>
</gene>
<dbReference type="AlphaFoldDB" id="A0A128A5L1"/>
<evidence type="ECO:0000313" key="2">
    <source>
        <dbReference type="Proteomes" id="UP000196239"/>
    </source>
</evidence>
<evidence type="ECO:0000313" key="1">
    <source>
        <dbReference type="EMBL" id="CUR52612.1"/>
    </source>
</evidence>
<sequence>MKFLLSIIFVITIIGASSAYGYEETSTSDFKIVNSLGEEIKSPVVDQQLNLQTSLKNMGGKNIDWAYIVQVINSDGAIVDLNYATGSLVKNQTLAAALSWTPSERGNYKIEIFVWDNLRDINPLAPMSIHSITVT</sequence>
<reference evidence="2" key="1">
    <citation type="submission" date="2015-10" db="EMBL/GenBank/DDBJ databases">
        <authorList>
            <person name="Lehtovirta-Morley L.E."/>
            <person name="Vieille C."/>
        </authorList>
    </citation>
    <scope>NUCLEOTIDE SEQUENCE [LARGE SCALE GENOMIC DNA]</scope>
</reference>